<dbReference type="Pfam" id="PF11912">
    <property type="entry name" value="CfaA_B_C"/>
    <property type="match status" value="1"/>
</dbReference>
<dbReference type="FunCoup" id="A0A151Z5H0">
    <property type="interactions" value="738"/>
</dbReference>
<dbReference type="AlphaFoldDB" id="A0A151Z5H0"/>
<evidence type="ECO:0000313" key="2">
    <source>
        <dbReference type="EMBL" id="KYQ89044.1"/>
    </source>
</evidence>
<evidence type="ECO:0000313" key="3">
    <source>
        <dbReference type="Proteomes" id="UP000076078"/>
    </source>
</evidence>
<gene>
    <name evidence="2" type="ORF">DLAC_10268</name>
</gene>
<keyword evidence="3" id="KW-1185">Reference proteome</keyword>
<dbReference type="InParanoid" id="A0A151Z5H0"/>
<sequence length="221" mass="24978">MFSNQQLLFSSVTLLLLIGTVMAVTYLEMTPYATSDCTGEESGVGFSFQVGACIPIGLIAFEVKNYKVTVDNSKSNATIAEYKDDDMECTEAIPNSPVSSYEIGGCYNAPSYGDFEWFEFFNYVLVTLVEDPGATPEYGLRSTSYSENTCGSDPLYYYYYTNQTTYHVNHTNYYSWYCSYNSPMIMYCPDGPETCTSSYNDMPCTRNLNFIHEKVYFLNSC</sequence>
<dbReference type="InterPro" id="IPR021837">
    <property type="entry name" value="CfaA/B/C"/>
</dbReference>
<evidence type="ECO:0000256" key="1">
    <source>
        <dbReference type="SAM" id="SignalP"/>
    </source>
</evidence>
<name>A0A151Z5H0_TIELA</name>
<dbReference type="PANTHER" id="PTHR38739">
    <property type="match status" value="1"/>
</dbReference>
<dbReference type="OrthoDB" id="18185at2759"/>
<reference evidence="2 3" key="1">
    <citation type="submission" date="2015-12" db="EMBL/GenBank/DDBJ databases">
        <title>Dictyostelia acquired genes for synthesis and detection of signals that induce cell-type specialization by lateral gene transfer from prokaryotes.</title>
        <authorList>
            <person name="Gloeckner G."/>
            <person name="Schaap P."/>
        </authorList>
    </citation>
    <scope>NUCLEOTIDE SEQUENCE [LARGE SCALE GENOMIC DNA]</scope>
    <source>
        <strain evidence="2 3">TK</strain>
    </source>
</reference>
<dbReference type="PANTHER" id="PTHR38739:SF2">
    <property type="match status" value="1"/>
</dbReference>
<dbReference type="EMBL" id="LODT01000042">
    <property type="protein sequence ID" value="KYQ89044.1"/>
    <property type="molecule type" value="Genomic_DNA"/>
</dbReference>
<organism evidence="2 3">
    <name type="scientific">Tieghemostelium lacteum</name>
    <name type="common">Slime mold</name>
    <name type="synonym">Dictyostelium lacteum</name>
    <dbReference type="NCBI Taxonomy" id="361077"/>
    <lineage>
        <taxon>Eukaryota</taxon>
        <taxon>Amoebozoa</taxon>
        <taxon>Evosea</taxon>
        <taxon>Eumycetozoa</taxon>
        <taxon>Dictyostelia</taxon>
        <taxon>Dictyosteliales</taxon>
        <taxon>Raperosteliaceae</taxon>
        <taxon>Tieghemostelium</taxon>
    </lineage>
</organism>
<keyword evidence="1" id="KW-0732">Signal</keyword>
<proteinExistence type="predicted"/>
<comment type="caution">
    <text evidence="2">The sequence shown here is derived from an EMBL/GenBank/DDBJ whole genome shotgun (WGS) entry which is preliminary data.</text>
</comment>
<accession>A0A151Z5H0</accession>
<feature type="chain" id="PRO_5007592897" evidence="1">
    <location>
        <begin position="24"/>
        <end position="221"/>
    </location>
</feature>
<feature type="signal peptide" evidence="1">
    <location>
        <begin position="1"/>
        <end position="23"/>
    </location>
</feature>
<dbReference type="OMA" id="VWNLHEH"/>
<dbReference type="Proteomes" id="UP000076078">
    <property type="component" value="Unassembled WGS sequence"/>
</dbReference>
<protein>
    <submittedName>
        <fullName evidence="2">Uncharacterized protein</fullName>
    </submittedName>
</protein>